<accession>A0ABW5C2R5</accession>
<comment type="caution">
    <text evidence="1">The sequence shown here is derived from an EMBL/GenBank/DDBJ whole genome shotgun (WGS) entry which is preliminary data.</text>
</comment>
<evidence type="ECO:0000313" key="2">
    <source>
        <dbReference type="Proteomes" id="UP001597318"/>
    </source>
</evidence>
<dbReference type="SUPFAM" id="SSF53955">
    <property type="entry name" value="Lysozyme-like"/>
    <property type="match status" value="1"/>
</dbReference>
<dbReference type="EMBL" id="JBHUIK010000007">
    <property type="protein sequence ID" value="MFD2216588.1"/>
    <property type="molecule type" value="Genomic_DNA"/>
</dbReference>
<evidence type="ECO:0000313" key="1">
    <source>
        <dbReference type="EMBL" id="MFD2216588.1"/>
    </source>
</evidence>
<keyword evidence="2" id="KW-1185">Reference proteome</keyword>
<reference evidence="2" key="1">
    <citation type="journal article" date="2019" name="Int. J. Syst. Evol. Microbiol.">
        <title>The Global Catalogue of Microorganisms (GCM) 10K type strain sequencing project: providing services to taxonomists for standard genome sequencing and annotation.</title>
        <authorList>
            <consortium name="The Broad Institute Genomics Platform"/>
            <consortium name="The Broad Institute Genome Sequencing Center for Infectious Disease"/>
            <person name="Wu L."/>
            <person name="Ma J."/>
        </authorList>
    </citation>
    <scope>NUCLEOTIDE SEQUENCE [LARGE SCALE GENOMIC DNA]</scope>
    <source>
        <strain evidence="2">CGMCC 1.15474</strain>
    </source>
</reference>
<dbReference type="InterPro" id="IPR023346">
    <property type="entry name" value="Lysozyme-like_dom_sf"/>
</dbReference>
<organism evidence="1 2">
    <name type="scientific">Metabacillus endolithicus</name>
    <dbReference type="NCBI Taxonomy" id="1535204"/>
    <lineage>
        <taxon>Bacteria</taxon>
        <taxon>Bacillati</taxon>
        <taxon>Bacillota</taxon>
        <taxon>Bacilli</taxon>
        <taxon>Bacillales</taxon>
        <taxon>Bacillaceae</taxon>
        <taxon>Metabacillus</taxon>
    </lineage>
</organism>
<protein>
    <submittedName>
        <fullName evidence="1">Uncharacterized protein</fullName>
    </submittedName>
</protein>
<dbReference type="Gene3D" id="1.10.530.10">
    <property type="match status" value="1"/>
</dbReference>
<proteinExistence type="predicted"/>
<name>A0ABW5C2R5_9BACI</name>
<dbReference type="Proteomes" id="UP001597318">
    <property type="component" value="Unassembled WGS sequence"/>
</dbReference>
<sequence>MEKTKENAKQYAKQYAKRKVKQLVKKVIRKVLLKVLKKLALYIGKLLLKAFLSLVALIGIPGTIVFLVITIIGGAILIVAPSLEWFGDDSPITPEEAKKQINQLILDSSELEQYRPPFKLVTAIDAVRILKEDKQPWEIDPEPIVNGLAPDFEYETHEDTYEIKKVIETEVTTYTYPNMGTEGCQTREEISSAFCSEREEHKHIETETIIEKETVKREFLKSAHAWNTLDTFYYKEVDVNGEFAKQSENKEGNTKTTTYKRLVKEWQLDTVNNIKNYEKFDSTITSLQFKDDDINLLVASLIENGIHMDGYTGSYFDVFIENGMGMMVPQEYMEIYIAANKKYGVDWNYLAAHHFIETRFSTMDPMISYVGAEGHMQVRP</sequence>
<gene>
    <name evidence="1" type="ORF">ACFSKK_23215</name>
</gene>